<dbReference type="STRING" id="454286.A0A0J8U3I3"/>
<accession>A0A0J8U3I3</accession>
<dbReference type="GO" id="GO:0008641">
    <property type="term" value="F:ubiquitin-like modifier activating enzyme activity"/>
    <property type="evidence" value="ECO:0007669"/>
    <property type="project" value="InterPro"/>
</dbReference>
<name>A0A0J8U3I3_COCIT</name>
<feature type="compositionally biased region" description="Polar residues" evidence="1">
    <location>
        <begin position="662"/>
        <end position="675"/>
    </location>
</feature>
<dbReference type="Proteomes" id="UP000054559">
    <property type="component" value="Unassembled WGS sequence"/>
</dbReference>
<feature type="compositionally biased region" description="Polar residues" evidence="1">
    <location>
        <begin position="528"/>
        <end position="544"/>
    </location>
</feature>
<feature type="transmembrane region" description="Helical" evidence="2">
    <location>
        <begin position="1163"/>
        <end position="1185"/>
    </location>
</feature>
<organism evidence="4 5">
    <name type="scientific">Coccidioides immitis RMSCC 3703</name>
    <dbReference type="NCBI Taxonomy" id="454286"/>
    <lineage>
        <taxon>Eukaryota</taxon>
        <taxon>Fungi</taxon>
        <taxon>Dikarya</taxon>
        <taxon>Ascomycota</taxon>
        <taxon>Pezizomycotina</taxon>
        <taxon>Eurotiomycetes</taxon>
        <taxon>Eurotiomycetidae</taxon>
        <taxon>Onygenales</taxon>
        <taxon>Onygenaceae</taxon>
        <taxon>Coccidioides</taxon>
    </lineage>
</organism>
<reference evidence="5" key="1">
    <citation type="journal article" date="2010" name="Genome Res.">
        <title>Population genomic sequencing of Coccidioides fungi reveals recent hybridization and transposon control.</title>
        <authorList>
            <person name="Neafsey D.E."/>
            <person name="Barker B.M."/>
            <person name="Sharpton T.J."/>
            <person name="Stajich J.E."/>
            <person name="Park D.J."/>
            <person name="Whiston E."/>
            <person name="Hung C.-Y."/>
            <person name="McMahan C."/>
            <person name="White J."/>
            <person name="Sykes S."/>
            <person name="Heiman D."/>
            <person name="Young S."/>
            <person name="Zeng Q."/>
            <person name="Abouelleil A."/>
            <person name="Aftuck L."/>
            <person name="Bessette D."/>
            <person name="Brown A."/>
            <person name="FitzGerald M."/>
            <person name="Lui A."/>
            <person name="Macdonald J.P."/>
            <person name="Priest M."/>
            <person name="Orbach M.J."/>
            <person name="Galgiani J.N."/>
            <person name="Kirkland T.N."/>
            <person name="Cole G.T."/>
            <person name="Birren B.W."/>
            <person name="Henn M.R."/>
            <person name="Taylor J.W."/>
            <person name="Rounsley S.D."/>
        </authorList>
    </citation>
    <scope>NUCLEOTIDE SEQUENCE [LARGE SCALE GENOMIC DNA]</scope>
    <source>
        <strain evidence="5">RMSCC 3703</strain>
    </source>
</reference>
<dbReference type="InterPro" id="IPR000594">
    <property type="entry name" value="ThiF_NAD_FAD-bd"/>
</dbReference>
<dbReference type="Gene3D" id="3.40.50.720">
    <property type="entry name" value="NAD(P)-binding Rossmann-like Domain"/>
    <property type="match status" value="1"/>
</dbReference>
<feature type="domain" description="THIF-type NAD/FAD binding fold" evidence="3">
    <location>
        <begin position="19"/>
        <end position="186"/>
    </location>
</feature>
<feature type="compositionally biased region" description="Polar residues" evidence="1">
    <location>
        <begin position="567"/>
        <end position="584"/>
    </location>
</feature>
<proteinExistence type="predicted"/>
<feature type="transmembrane region" description="Helical" evidence="2">
    <location>
        <begin position="723"/>
        <end position="742"/>
    </location>
</feature>
<feature type="transmembrane region" description="Helical" evidence="2">
    <location>
        <begin position="789"/>
        <end position="809"/>
    </location>
</feature>
<feature type="transmembrane region" description="Helical" evidence="2">
    <location>
        <begin position="1124"/>
        <end position="1143"/>
    </location>
</feature>
<feature type="transmembrane region" description="Helical" evidence="2">
    <location>
        <begin position="816"/>
        <end position="838"/>
    </location>
</feature>
<dbReference type="PANTHER" id="PTHR42101">
    <property type="entry name" value="CHROMOSOME 16, WHOLE GENOME SHOTGUN SEQUENCE"/>
    <property type="match status" value="1"/>
</dbReference>
<sequence length="1202" mass="134569">MTQSFASTFAGPTSKERKYDRQLRLWAASGQQALEDSRVLLVNSDGPVDSDNAPLTGVVGVETLKNLVLPGIGGYTIVDPATVTEADLGVNFFLSEDSLGKSRAVETCNYLRELNPDVEGIWSSQPILEILGQQPRFLASYSLVIVTGPMRQSTLQIISQRTHELSIPLIYTHSVGFYCSFSLQLPSVFPVVETHPDPDSMQDLRLTNPWPELLAVAKKVENLDALDDHQHGHVPYLLLLLHYLEKWKKSHGGIYPQTYNEKTEFREMVRGGARTGNSEGGEENFDEAAAAVLKSISPWTLRSSLRDIFEMDQCCNLTAASDNFWVIAHAVKAFYKRHGVLPLPGSLPDMKAQSADYISLQNIYKSKARQDLAEVVAGVRAAEAQLGADRIVSSISEKEIEVFCKNAAHIKVIKGRKLPLLNVDEPEQETVKVIRNNVGNIESPISIFISLRALDILVTEYQEGKFQSAPYLFLDDPGNWQRAVSKVINALQANDSGSVDDEAQTNIRNAVQETQRAGILRQSMKRQGLQSTQRPPHQFSSNSPLELVKPRSTPIDKLTSTSTSTTGSRQPQFTQSGNDRSGGNTLDLDSFYPWELSLVSFNFVHSHLHPPLFPPFINTLPVDGLKMRLKNIFNPNYTDQNWRKPLAPASNPLALEEISLQSTPGEHAPNPTSKGSQHHEEPVLRKRHAATAMELFFDLFFVANLGSFTSTHDINTVQNLKSYIGYITILWFYWFQTVLFDLRFHSDSILSRIFTGMHLGVMTGFAVLAPNFATTDPLNHPRRFRNMGLLLMVSRLVLVLQYAIVAWYIRGYKKTLSAKIMTTGTLFASAMVFLALAVTTQMRRGRYAYLGWYIVPAIEALAMVSISSIWKVLSFKGTPIVERFGGMTLIVLGEGTVGMTKAVTSIAKGTSYPTASSIILITCYIIILYFMYMIYFDQTDENRFGYIRQQIWAIFHFPLHMSILITSEGSRAFVLYSVAKGIYETAFKHSNASKVSETTSQVVDTLKLIVHNLRARLRNTQDVPDLNYIYNNITAIENLEADSQKLGDLIAEFTGRLFIWIMRSFGIDATPQKSTSQKDSEQLAKLTDKLFLVFRFFFIAAGLVLIFMAVLHWFSKSHKSRGEVLSIITTTTIGIGLSLTSIMALYDEQDGESAFYYYLNSGWIVPTVTLAYALVVAIDNSIIVISHKRRIRYVSQAYRQVP</sequence>
<dbReference type="InterPro" id="IPR035985">
    <property type="entry name" value="Ubiquitin-activating_enz"/>
</dbReference>
<dbReference type="OrthoDB" id="3177213at2759"/>
<dbReference type="EMBL" id="DS268198">
    <property type="protein sequence ID" value="KMU81337.1"/>
    <property type="molecule type" value="Genomic_DNA"/>
</dbReference>
<feature type="transmembrane region" description="Helical" evidence="2">
    <location>
        <begin position="1090"/>
        <end position="1112"/>
    </location>
</feature>
<dbReference type="Pfam" id="PF06772">
    <property type="entry name" value="LtrA"/>
    <property type="match status" value="1"/>
</dbReference>
<feature type="region of interest" description="Disordered" evidence="1">
    <location>
        <begin position="662"/>
        <end position="683"/>
    </location>
</feature>
<feature type="transmembrane region" description="Helical" evidence="2">
    <location>
        <begin position="850"/>
        <end position="873"/>
    </location>
</feature>
<dbReference type="Pfam" id="PF00899">
    <property type="entry name" value="ThiF"/>
    <property type="match status" value="1"/>
</dbReference>
<dbReference type="SUPFAM" id="SSF69572">
    <property type="entry name" value="Activating enzymes of the ubiquitin-like proteins"/>
    <property type="match status" value="1"/>
</dbReference>
<dbReference type="PANTHER" id="PTHR42101:SF1">
    <property type="entry name" value="LOW TEMPERATURE REQUIREMENT A"/>
    <property type="match status" value="1"/>
</dbReference>
<dbReference type="AlphaFoldDB" id="A0A0J8U3I3"/>
<evidence type="ECO:0000313" key="5">
    <source>
        <dbReference type="Proteomes" id="UP000054559"/>
    </source>
</evidence>
<keyword evidence="2" id="KW-0812">Transmembrane</keyword>
<keyword evidence="2" id="KW-0472">Membrane</keyword>
<dbReference type="InterPro" id="IPR010640">
    <property type="entry name" value="Low_temperature_requirement_A"/>
</dbReference>
<evidence type="ECO:0000259" key="3">
    <source>
        <dbReference type="Pfam" id="PF00899"/>
    </source>
</evidence>
<gene>
    <name evidence="4" type="ORF">CISG_08982</name>
</gene>
<keyword evidence="2" id="KW-1133">Transmembrane helix</keyword>
<protein>
    <submittedName>
        <fullName evidence="4">NEDD8-activating enzyme E1 regulatory subunit</fullName>
    </submittedName>
</protein>
<evidence type="ECO:0000313" key="4">
    <source>
        <dbReference type="EMBL" id="KMU81337.1"/>
    </source>
</evidence>
<feature type="transmembrane region" description="Helical" evidence="2">
    <location>
        <begin position="918"/>
        <end position="936"/>
    </location>
</feature>
<feature type="region of interest" description="Disordered" evidence="1">
    <location>
        <begin position="524"/>
        <end position="584"/>
    </location>
</feature>
<evidence type="ECO:0000256" key="2">
    <source>
        <dbReference type="SAM" id="Phobius"/>
    </source>
</evidence>
<evidence type="ECO:0000256" key="1">
    <source>
        <dbReference type="SAM" id="MobiDB-lite"/>
    </source>
</evidence>
<feature type="transmembrane region" description="Helical" evidence="2">
    <location>
        <begin position="749"/>
        <end position="769"/>
    </location>
</feature>